<evidence type="ECO:0000256" key="1">
    <source>
        <dbReference type="SAM" id="Phobius"/>
    </source>
</evidence>
<proteinExistence type="predicted"/>
<dbReference type="EMBL" id="UINC01010518">
    <property type="protein sequence ID" value="SVA46755.1"/>
    <property type="molecule type" value="Genomic_DNA"/>
</dbReference>
<feature type="non-terminal residue" evidence="2">
    <location>
        <position position="35"/>
    </location>
</feature>
<keyword evidence="1" id="KW-1133">Transmembrane helix</keyword>
<keyword evidence="1" id="KW-0472">Membrane</keyword>
<organism evidence="2">
    <name type="scientific">marine metagenome</name>
    <dbReference type="NCBI Taxonomy" id="408172"/>
    <lineage>
        <taxon>unclassified sequences</taxon>
        <taxon>metagenomes</taxon>
        <taxon>ecological metagenomes</taxon>
    </lineage>
</organism>
<name>A0A381W2H6_9ZZZZ</name>
<sequence length="35" mass="3896">MDAGFNALREAFGDWWLAWFWLAVLQAVNGALGQA</sequence>
<keyword evidence="1" id="KW-0812">Transmembrane</keyword>
<dbReference type="AlphaFoldDB" id="A0A381W2H6"/>
<feature type="transmembrane region" description="Helical" evidence="1">
    <location>
        <begin position="15"/>
        <end position="32"/>
    </location>
</feature>
<accession>A0A381W2H6</accession>
<reference evidence="2" key="1">
    <citation type="submission" date="2018-05" db="EMBL/GenBank/DDBJ databases">
        <authorList>
            <person name="Lanie J.A."/>
            <person name="Ng W.-L."/>
            <person name="Kazmierczak K.M."/>
            <person name="Andrzejewski T.M."/>
            <person name="Davidsen T.M."/>
            <person name="Wayne K.J."/>
            <person name="Tettelin H."/>
            <person name="Glass J.I."/>
            <person name="Rusch D."/>
            <person name="Podicherti R."/>
            <person name="Tsui H.-C.T."/>
            <person name="Winkler M.E."/>
        </authorList>
    </citation>
    <scope>NUCLEOTIDE SEQUENCE</scope>
</reference>
<gene>
    <name evidence="2" type="ORF">METZ01_LOCUS99609</name>
</gene>
<evidence type="ECO:0000313" key="2">
    <source>
        <dbReference type="EMBL" id="SVA46755.1"/>
    </source>
</evidence>
<protein>
    <submittedName>
        <fullName evidence="2">Uncharacterized protein</fullName>
    </submittedName>
</protein>